<accession>A0AAU7F294</accession>
<evidence type="ECO:0008006" key="2">
    <source>
        <dbReference type="Google" id="ProtNLM"/>
    </source>
</evidence>
<gene>
    <name evidence="1" type="ORF">ABHN08_08225</name>
</gene>
<name>A0AAU7F294_9PSED</name>
<dbReference type="EMBL" id="CP157354">
    <property type="protein sequence ID" value="XBL97927.1"/>
    <property type="molecule type" value="Genomic_DNA"/>
</dbReference>
<sequence>MIICPRCQQDYIVCAHVKATGKELFMCPECDATWFSVEAIGVAPFLDFGTYMESIGLSMLWDELDIVSDSEDSRNDSV</sequence>
<proteinExistence type="predicted"/>
<organism evidence="1">
    <name type="scientific">Pseudomonas iranensis</name>
    <dbReference type="NCBI Taxonomy" id="2745503"/>
    <lineage>
        <taxon>Bacteria</taxon>
        <taxon>Pseudomonadati</taxon>
        <taxon>Pseudomonadota</taxon>
        <taxon>Gammaproteobacteria</taxon>
        <taxon>Pseudomonadales</taxon>
        <taxon>Pseudomonadaceae</taxon>
        <taxon>Pseudomonas</taxon>
    </lineage>
</organism>
<dbReference type="AlphaFoldDB" id="A0AAU7F294"/>
<reference evidence="1" key="1">
    <citation type="submission" date="2024-05" db="EMBL/GenBank/DDBJ databases">
        <title>Draft genome sequence of Pseudomonas iranensis M7D1.</title>
        <authorList>
            <person name="Miller S.L."/>
            <person name="Nsubuga A."/>
            <person name="Lu N."/>
            <person name="King J."/>
            <person name="Shears P."/>
            <person name="Lawson P.A."/>
        </authorList>
    </citation>
    <scope>NUCLEOTIDE SEQUENCE</scope>
    <source>
        <strain evidence="1">M7D1</strain>
    </source>
</reference>
<dbReference type="SUPFAM" id="SSF161187">
    <property type="entry name" value="YfgJ-like"/>
    <property type="match status" value="1"/>
</dbReference>
<evidence type="ECO:0000313" key="1">
    <source>
        <dbReference type="EMBL" id="XBL97927.1"/>
    </source>
</evidence>
<protein>
    <recommendedName>
        <fullName evidence="2">Transcription factor zinc-finger domain-containing protein</fullName>
    </recommendedName>
</protein>